<reference evidence="1 2" key="1">
    <citation type="submission" date="2019-09" db="EMBL/GenBank/DDBJ databases">
        <authorList>
            <person name="Depoorter E."/>
        </authorList>
    </citation>
    <scope>NUCLEOTIDE SEQUENCE [LARGE SCALE GENOMIC DNA]</scope>
    <source>
        <strain evidence="1">LMG 24066</strain>
    </source>
</reference>
<accession>A0A9Q9SRK2</accession>
<evidence type="ECO:0000313" key="2">
    <source>
        <dbReference type="Proteomes" id="UP000494172"/>
    </source>
</evidence>
<dbReference type="AntiFam" id="ANF00171">
    <property type="entry name" value="Shadow ORF (opposite pikAII)"/>
</dbReference>
<dbReference type="AntiFam" id="ANF00248">
    <property type="entry name" value="Shadow ORF (opposite ppsD)"/>
</dbReference>
<evidence type="ECO:0000313" key="1">
    <source>
        <dbReference type="EMBL" id="VWC44710.1"/>
    </source>
</evidence>
<name>A0A9Q9SRK2_9BURK</name>
<proteinExistence type="predicted"/>
<gene>
    <name evidence="1" type="ORF">BAR24066_07265</name>
</gene>
<dbReference type="AlphaFoldDB" id="A0A9Q9SRK2"/>
<organism evidence="1 2">
    <name type="scientific">Burkholderia arboris</name>
    <dbReference type="NCBI Taxonomy" id="488730"/>
    <lineage>
        <taxon>Bacteria</taxon>
        <taxon>Pseudomonadati</taxon>
        <taxon>Pseudomonadota</taxon>
        <taxon>Betaproteobacteria</taxon>
        <taxon>Burkholderiales</taxon>
        <taxon>Burkholderiaceae</taxon>
        <taxon>Burkholderia</taxon>
        <taxon>Burkholderia cepacia complex</taxon>
    </lineage>
</organism>
<protein>
    <submittedName>
        <fullName evidence="1">Uncharacterized protein</fullName>
    </submittedName>
</protein>
<comment type="caution">
    <text evidence="1">The sequence shown here is derived from an EMBL/GenBank/DDBJ whole genome shotgun (WGS) entry which is preliminary data.</text>
</comment>
<dbReference type="Proteomes" id="UP000494172">
    <property type="component" value="Unassembled WGS sequence"/>
</dbReference>
<sequence>MEGIGRQCDAHGRGCFGCGPGDIDAPGIQARQRFDQRLLLDLRPLQGQELDPGIRRAARAGQVDEHRLGTDFDQHVETSFGEALDAACELHRLPAVAAPVRVGGRLVHRGAREIRIERDGRARDGHGFRRGLEAVQHRLEQRRVKRVRRVERHGPDALRGKRVDQPCDALALAGNHDAGRPVDGRHRDLVRTGFDRALDRGEVGENRRHLAVAGQCLHQPAAFGDQPQAVFRREDAGRASRRVLADAVPHHSVGHHAERRQQRGERVLQREQGRLAVAGLVDVLGRRGQHLEQRLVEQRIGHRAAAVDGVAEHGIRVIQAAAHAGVLRALTGEQERHLHARRGLRRARRFLGLEGAQLVDGVLDGRHRQRQPVCERRAAGRRRKRHGRDIETRFGFEPPLIAPGQLAQRRRRLARQHQRMHLVSRRCRPLRRHGGFFQHHVRIGAARAERAHAGSPWPLAARPRARLGADLDGQRVPLHQRVRAAQMQVGGQAAVVQRQHDLDDPRDAGGGFRVADVGLHRADAQPAARVTAFAEYRRQRLHLDGIAERGAGAVRFHVIDGRGGQPAQRLADDGFLRAAVRCGKPARCAVVVDGRTTQHGQHAIACGERIGQALEHQRAAAFTAHEAVRRRVEGLAAAVRRQRPRARHGNGVVRREDQVDAARDREIAFAASQILAGEMDRGERRRAGGVDRHARSLHAQSIGDAAGRRVERIAGEEIAVDAAAAAVAKLQVRVVVGGDADEDAGPAALEPVDGNPGMLQRFVTDFEQQALLRVHRGRFARRDTEEGRIELVDVVEETAEAAVQAPRRFRIGVVVRVDVPALARHFGNRIHAVVQQLPVGIEVVRGARKTATHADDRDRLRRTGLAGRHGRHGRPRLHDLRRRRVRVRRRAGRLLRQEIGEGVDRRMIEQQRDRQRDAQRLFDERAHVQRHQRIHAHLEEAEIAIQRLRFVAEHLGHCAVDAVRQQTLALARRCVAQCRHRLRARGGAGHPHAVEEGAGPARLVRGLEQRQVDIDDRRLRHGGEAIQQVERAIRRQRPDADAPQQRFRLGERHAALRPGPPVHAQGRQAQRAAMMRERVEEAVRGTVVRLVARAPCGCDRRKQDEEIEREGRAVLMKQPRAGDLGFQDRVEFRALDLHDRLVADDAGRMHDAPQRHAVALQRGEEIGDRHRIRDIEALAAQ</sequence>
<dbReference type="EMBL" id="CABVPX010000056">
    <property type="protein sequence ID" value="VWC44710.1"/>
    <property type="molecule type" value="Genomic_DNA"/>
</dbReference>